<keyword evidence="7" id="KW-1185">Reference proteome</keyword>
<proteinExistence type="predicted"/>
<evidence type="ECO:0000256" key="2">
    <source>
        <dbReference type="ARBA" id="ARBA00022741"/>
    </source>
</evidence>
<dbReference type="GO" id="GO:0006952">
    <property type="term" value="P:defense response"/>
    <property type="evidence" value="ECO:0007669"/>
    <property type="project" value="UniProtKB-KW"/>
</dbReference>
<dbReference type="Pfam" id="PF00931">
    <property type="entry name" value="NB-ARC"/>
    <property type="match status" value="1"/>
</dbReference>
<dbReference type="PANTHER" id="PTHR19338:SF37">
    <property type="entry name" value="DISEASE RESISTANCE PROTEIN RGA4"/>
    <property type="match status" value="1"/>
</dbReference>
<gene>
    <name evidence="6" type="ORF">K2173_000864</name>
</gene>
<accession>A0AAV8TSM7</accession>
<dbReference type="AlphaFoldDB" id="A0AAV8TSM7"/>
<dbReference type="InterPro" id="IPR027417">
    <property type="entry name" value="P-loop_NTPase"/>
</dbReference>
<dbReference type="Gene3D" id="1.20.5.4130">
    <property type="match status" value="1"/>
</dbReference>
<evidence type="ECO:0000259" key="4">
    <source>
        <dbReference type="Pfam" id="PF00931"/>
    </source>
</evidence>
<organism evidence="6 7">
    <name type="scientific">Erythroxylum novogranatense</name>
    <dbReference type="NCBI Taxonomy" id="1862640"/>
    <lineage>
        <taxon>Eukaryota</taxon>
        <taxon>Viridiplantae</taxon>
        <taxon>Streptophyta</taxon>
        <taxon>Embryophyta</taxon>
        <taxon>Tracheophyta</taxon>
        <taxon>Spermatophyta</taxon>
        <taxon>Magnoliopsida</taxon>
        <taxon>eudicotyledons</taxon>
        <taxon>Gunneridae</taxon>
        <taxon>Pentapetalae</taxon>
        <taxon>rosids</taxon>
        <taxon>fabids</taxon>
        <taxon>Malpighiales</taxon>
        <taxon>Erythroxylaceae</taxon>
        <taxon>Erythroxylum</taxon>
    </lineage>
</organism>
<comment type="caution">
    <text evidence="6">The sequence shown here is derived from an EMBL/GenBank/DDBJ whole genome shotgun (WGS) entry which is preliminary data.</text>
</comment>
<keyword evidence="3" id="KW-0611">Plant defense</keyword>
<keyword evidence="1" id="KW-0677">Repeat</keyword>
<dbReference type="Proteomes" id="UP001159364">
    <property type="component" value="Linkage Group LG03"/>
</dbReference>
<dbReference type="Pfam" id="PF18052">
    <property type="entry name" value="Rx_N"/>
    <property type="match status" value="1"/>
</dbReference>
<keyword evidence="2" id="KW-0547">Nucleotide-binding</keyword>
<dbReference type="PANTHER" id="PTHR19338">
    <property type="entry name" value="TRANSLOCASE OF INNER MITOCHONDRIAL MEMBRANE 13 HOMOLOG"/>
    <property type="match status" value="1"/>
</dbReference>
<sequence>MVDAIISAVVENLTSMLLSSIKEEVKLVTGVNVEVKKLVSNFNSVKAVLDDAEERQLKEASVENWLFNLKAVSYDMDDVIDEWMTWIQTSQFQNQHHSSGSNQTHLKHKVLSFCRCFSFIKRDVGLRHVVARKIREIQQRLDDIAADKDRYQLSSSQKTEKHIERHMTTSFVNIEKVKGRDEEKDEVKRKVLEAKSSPQIISLVGLGGIGKTTLAQLVYNDSEIEKHFHKKIWVCVSEPFDEICKSNS</sequence>
<evidence type="ECO:0000313" key="7">
    <source>
        <dbReference type="Proteomes" id="UP001159364"/>
    </source>
</evidence>
<evidence type="ECO:0000259" key="5">
    <source>
        <dbReference type="Pfam" id="PF18052"/>
    </source>
</evidence>
<dbReference type="EMBL" id="JAIWQS010000003">
    <property type="protein sequence ID" value="KAJ8769089.1"/>
    <property type="molecule type" value="Genomic_DNA"/>
</dbReference>
<dbReference type="Gene3D" id="3.40.50.300">
    <property type="entry name" value="P-loop containing nucleotide triphosphate hydrolases"/>
    <property type="match status" value="1"/>
</dbReference>
<dbReference type="GO" id="GO:0043531">
    <property type="term" value="F:ADP binding"/>
    <property type="evidence" value="ECO:0007669"/>
    <property type="project" value="InterPro"/>
</dbReference>
<protein>
    <submittedName>
        <fullName evidence="6">Uncharacterized protein</fullName>
    </submittedName>
</protein>
<evidence type="ECO:0000256" key="3">
    <source>
        <dbReference type="ARBA" id="ARBA00022821"/>
    </source>
</evidence>
<feature type="domain" description="Disease resistance N-terminal" evidence="5">
    <location>
        <begin position="9"/>
        <end position="98"/>
    </location>
</feature>
<name>A0AAV8TSM7_9ROSI</name>
<dbReference type="SUPFAM" id="SSF52540">
    <property type="entry name" value="P-loop containing nucleoside triphosphate hydrolases"/>
    <property type="match status" value="1"/>
</dbReference>
<dbReference type="InterPro" id="IPR041118">
    <property type="entry name" value="Rx_N"/>
</dbReference>
<feature type="domain" description="NB-ARC" evidence="4">
    <location>
        <begin position="181"/>
        <end position="240"/>
    </location>
</feature>
<evidence type="ECO:0000256" key="1">
    <source>
        <dbReference type="ARBA" id="ARBA00022737"/>
    </source>
</evidence>
<reference evidence="6 7" key="1">
    <citation type="submission" date="2021-09" db="EMBL/GenBank/DDBJ databases">
        <title>Genomic insights and catalytic innovation underlie evolution of tropane alkaloids biosynthesis.</title>
        <authorList>
            <person name="Wang Y.-J."/>
            <person name="Tian T."/>
            <person name="Huang J.-P."/>
            <person name="Huang S.-X."/>
        </authorList>
    </citation>
    <scope>NUCLEOTIDE SEQUENCE [LARGE SCALE GENOMIC DNA]</scope>
    <source>
        <strain evidence="6">KIB-2018</strain>
        <tissue evidence="6">Leaf</tissue>
    </source>
</reference>
<dbReference type="InterPro" id="IPR002182">
    <property type="entry name" value="NB-ARC"/>
</dbReference>
<evidence type="ECO:0000313" key="6">
    <source>
        <dbReference type="EMBL" id="KAJ8769089.1"/>
    </source>
</evidence>